<dbReference type="GO" id="GO:0003697">
    <property type="term" value="F:single-stranded DNA binding"/>
    <property type="evidence" value="ECO:0007669"/>
    <property type="project" value="UniProtKB-UniRule"/>
</dbReference>
<dbReference type="NCBIfam" id="TIGR00611">
    <property type="entry name" value="recf"/>
    <property type="match status" value="1"/>
</dbReference>
<comment type="function">
    <text evidence="12 13">The RecF protein is involved in DNA metabolism; it is required for DNA replication and normal SOS inducibility. RecF binds preferentially to single-stranded, linear DNA. It also seems to bind ATP.</text>
</comment>
<dbReference type="PANTHER" id="PTHR32182:SF0">
    <property type="entry name" value="DNA REPLICATION AND REPAIR PROTEIN RECF"/>
    <property type="match status" value="1"/>
</dbReference>
<dbReference type="GO" id="GO:0005524">
    <property type="term" value="F:ATP binding"/>
    <property type="evidence" value="ECO:0007669"/>
    <property type="project" value="UniProtKB-UniRule"/>
</dbReference>
<dbReference type="GO" id="GO:0005737">
    <property type="term" value="C:cytoplasm"/>
    <property type="evidence" value="ECO:0007669"/>
    <property type="project" value="UniProtKB-SubCell"/>
</dbReference>
<keyword evidence="10 12" id="KW-0234">DNA repair</keyword>
<evidence type="ECO:0000256" key="7">
    <source>
        <dbReference type="ARBA" id="ARBA00022763"/>
    </source>
</evidence>
<dbReference type="GO" id="GO:0006260">
    <property type="term" value="P:DNA replication"/>
    <property type="evidence" value="ECO:0007669"/>
    <property type="project" value="UniProtKB-UniRule"/>
</dbReference>
<comment type="subcellular location">
    <subcellularLocation>
        <location evidence="1 12 13">Cytoplasm</location>
    </subcellularLocation>
</comment>
<evidence type="ECO:0000313" key="15">
    <source>
        <dbReference type="EMBL" id="KRN74456.1"/>
    </source>
</evidence>
<dbReference type="STRING" id="1616.IV73_GL000348"/>
<dbReference type="PROSITE" id="PS00618">
    <property type="entry name" value="RECF_2"/>
    <property type="match status" value="1"/>
</dbReference>
<keyword evidence="5 12" id="KW-0235">DNA replication</keyword>
<accession>A0A0R2JB23</accession>
<keyword evidence="7 12" id="KW-0227">DNA damage</keyword>
<evidence type="ECO:0000256" key="2">
    <source>
        <dbReference type="ARBA" id="ARBA00008016"/>
    </source>
</evidence>
<feature type="binding site" evidence="12">
    <location>
        <begin position="30"/>
        <end position="37"/>
    </location>
    <ligand>
        <name>ATP</name>
        <dbReference type="ChEBI" id="CHEBI:30616"/>
    </ligand>
</feature>
<keyword evidence="9 12" id="KW-0238">DNA-binding</keyword>
<dbReference type="SUPFAM" id="SSF52540">
    <property type="entry name" value="P-loop containing nucleoside triphosphate hydrolases"/>
    <property type="match status" value="1"/>
</dbReference>
<evidence type="ECO:0000256" key="10">
    <source>
        <dbReference type="ARBA" id="ARBA00023204"/>
    </source>
</evidence>
<evidence type="ECO:0000256" key="11">
    <source>
        <dbReference type="ARBA" id="ARBA00023236"/>
    </source>
</evidence>
<keyword evidence="11 12" id="KW-0742">SOS response</keyword>
<dbReference type="InterPro" id="IPR042174">
    <property type="entry name" value="RecF_2"/>
</dbReference>
<dbReference type="InterPro" id="IPR003395">
    <property type="entry name" value="RecF/RecN/SMC_N"/>
</dbReference>
<dbReference type="HAMAP" id="MF_00365">
    <property type="entry name" value="RecF"/>
    <property type="match status" value="1"/>
</dbReference>
<sequence length="378" mass="43297">MQLRSIKLENFRNYTDLALDFSPGVNVFLGQNAQGKTNLLEAIYVLALTRSHRTHLDRDLINWEAKTARISGQVERRTGKLPLELSLTSKGKKARMNHLDQPKLARYIGQMNVILFAPEDLELVKGAPQNRRQFLDREFSQMSPKYLYTANQYKAILKQRNQYLKQLNTLKAQDQVFLDVLTDQLIEYGSDLIQQRLNLLEQLDAAAVPVHQEITQGQEHLTLKYVSQLDIHELDSLEQIQKSLHERFQKLRSREIQLGTTLLGPQRDDIQFLVNEHDVAVFGSQGQQRTTALAVKLAEIELMYMQTGEYPILLLDDVLSELDSARQTQLLAAMQDRVQTFLTTPSLNDIASQLIKTPKIFQVSAGKITEIKTDDRDD</sequence>
<dbReference type="InterPro" id="IPR027417">
    <property type="entry name" value="P-loop_NTPase"/>
</dbReference>
<evidence type="ECO:0000313" key="16">
    <source>
        <dbReference type="Proteomes" id="UP000051655"/>
    </source>
</evidence>
<dbReference type="Pfam" id="PF02463">
    <property type="entry name" value="SMC_N"/>
    <property type="match status" value="1"/>
</dbReference>
<evidence type="ECO:0000259" key="14">
    <source>
        <dbReference type="Pfam" id="PF02463"/>
    </source>
</evidence>
<dbReference type="GO" id="GO:0006302">
    <property type="term" value="P:double-strand break repair"/>
    <property type="evidence" value="ECO:0007669"/>
    <property type="project" value="TreeGrafter"/>
</dbReference>
<evidence type="ECO:0000256" key="1">
    <source>
        <dbReference type="ARBA" id="ARBA00004496"/>
    </source>
</evidence>
<keyword evidence="6 12" id="KW-0547">Nucleotide-binding</keyword>
<dbReference type="EMBL" id="JQBP01000010">
    <property type="protein sequence ID" value="KRN74456.1"/>
    <property type="molecule type" value="Genomic_DNA"/>
</dbReference>
<organism evidence="15 16">
    <name type="scientific">Weissella kandleri</name>
    <dbReference type="NCBI Taxonomy" id="1616"/>
    <lineage>
        <taxon>Bacteria</taxon>
        <taxon>Bacillati</taxon>
        <taxon>Bacillota</taxon>
        <taxon>Bacilli</taxon>
        <taxon>Lactobacillales</taxon>
        <taxon>Lactobacillaceae</taxon>
        <taxon>Weissella</taxon>
    </lineage>
</organism>
<evidence type="ECO:0000256" key="4">
    <source>
        <dbReference type="ARBA" id="ARBA00022490"/>
    </source>
</evidence>
<evidence type="ECO:0000256" key="12">
    <source>
        <dbReference type="HAMAP-Rule" id="MF_00365"/>
    </source>
</evidence>
<evidence type="ECO:0000256" key="9">
    <source>
        <dbReference type="ARBA" id="ARBA00023125"/>
    </source>
</evidence>
<dbReference type="PATRIC" id="fig|1616.3.peg.354"/>
<comment type="similarity">
    <text evidence="2 12 13">Belongs to the RecF family.</text>
</comment>
<dbReference type="Gene3D" id="1.20.1050.90">
    <property type="entry name" value="RecF/RecN/SMC, N-terminal domain"/>
    <property type="match status" value="1"/>
</dbReference>
<dbReference type="InterPro" id="IPR018078">
    <property type="entry name" value="DNA-binding_RecF_CS"/>
</dbReference>
<dbReference type="GO" id="GO:0009432">
    <property type="term" value="P:SOS response"/>
    <property type="evidence" value="ECO:0007669"/>
    <property type="project" value="UniProtKB-UniRule"/>
</dbReference>
<evidence type="ECO:0000256" key="8">
    <source>
        <dbReference type="ARBA" id="ARBA00022840"/>
    </source>
</evidence>
<reference evidence="15 16" key="1">
    <citation type="journal article" date="2015" name="Genome Announc.">
        <title>Expanding the biotechnology potential of lactobacilli through comparative genomics of 213 strains and associated genera.</title>
        <authorList>
            <person name="Sun Z."/>
            <person name="Harris H.M."/>
            <person name="McCann A."/>
            <person name="Guo C."/>
            <person name="Argimon S."/>
            <person name="Zhang W."/>
            <person name="Yang X."/>
            <person name="Jeffery I.B."/>
            <person name="Cooney J.C."/>
            <person name="Kagawa T.F."/>
            <person name="Liu W."/>
            <person name="Song Y."/>
            <person name="Salvetti E."/>
            <person name="Wrobel A."/>
            <person name="Rasinkangas P."/>
            <person name="Parkhill J."/>
            <person name="Rea M.C."/>
            <person name="O'Sullivan O."/>
            <person name="Ritari J."/>
            <person name="Douillard F.P."/>
            <person name="Paul Ross R."/>
            <person name="Yang R."/>
            <person name="Briner A.E."/>
            <person name="Felis G.E."/>
            <person name="de Vos W.M."/>
            <person name="Barrangou R."/>
            <person name="Klaenhammer T.R."/>
            <person name="Caufield P.W."/>
            <person name="Cui Y."/>
            <person name="Zhang H."/>
            <person name="O'Toole P.W."/>
        </authorList>
    </citation>
    <scope>NUCLEOTIDE SEQUENCE [LARGE SCALE GENOMIC DNA]</scope>
    <source>
        <strain evidence="15 16">DSM 20593</strain>
    </source>
</reference>
<keyword evidence="16" id="KW-1185">Reference proteome</keyword>
<gene>
    <name evidence="12" type="primary">recF</name>
    <name evidence="15" type="ORF">IV73_GL000348</name>
</gene>
<name>A0A0R2JB23_9LACO</name>
<evidence type="ECO:0000256" key="3">
    <source>
        <dbReference type="ARBA" id="ARBA00020170"/>
    </source>
</evidence>
<dbReference type="InterPro" id="IPR001238">
    <property type="entry name" value="DNA-binding_RecF"/>
</dbReference>
<dbReference type="RefSeq" id="WP_057756503.1">
    <property type="nucleotide sequence ID" value="NZ_JQBP01000010.1"/>
</dbReference>
<keyword evidence="4 12" id="KW-0963">Cytoplasm</keyword>
<proteinExistence type="inferred from homology"/>
<dbReference type="OrthoDB" id="9803889at2"/>
<dbReference type="Gene3D" id="3.40.50.300">
    <property type="entry name" value="P-loop containing nucleotide triphosphate hydrolases"/>
    <property type="match status" value="1"/>
</dbReference>
<comment type="caution">
    <text evidence="15">The sequence shown here is derived from an EMBL/GenBank/DDBJ whole genome shotgun (WGS) entry which is preliminary data.</text>
</comment>
<protein>
    <recommendedName>
        <fullName evidence="3 12">DNA replication and repair protein RecF</fullName>
    </recommendedName>
</protein>
<evidence type="ECO:0000256" key="5">
    <source>
        <dbReference type="ARBA" id="ARBA00022705"/>
    </source>
</evidence>
<evidence type="ECO:0000256" key="13">
    <source>
        <dbReference type="RuleBase" id="RU000578"/>
    </source>
</evidence>
<dbReference type="FunFam" id="1.20.1050.90:FF:000002">
    <property type="entry name" value="DNA replication and repair protein RecF"/>
    <property type="match status" value="1"/>
</dbReference>
<evidence type="ECO:0000256" key="6">
    <source>
        <dbReference type="ARBA" id="ARBA00022741"/>
    </source>
</evidence>
<dbReference type="Proteomes" id="UP000051655">
    <property type="component" value="Unassembled WGS sequence"/>
</dbReference>
<dbReference type="GO" id="GO:0000731">
    <property type="term" value="P:DNA synthesis involved in DNA repair"/>
    <property type="evidence" value="ECO:0007669"/>
    <property type="project" value="TreeGrafter"/>
</dbReference>
<keyword evidence="8 12" id="KW-0067">ATP-binding</keyword>
<dbReference type="PANTHER" id="PTHR32182">
    <property type="entry name" value="DNA REPLICATION AND REPAIR PROTEIN RECF"/>
    <property type="match status" value="1"/>
</dbReference>
<dbReference type="PROSITE" id="PS00617">
    <property type="entry name" value="RECF_1"/>
    <property type="match status" value="1"/>
</dbReference>
<dbReference type="CDD" id="cd03242">
    <property type="entry name" value="ABC_RecF"/>
    <property type="match status" value="1"/>
</dbReference>
<dbReference type="AlphaFoldDB" id="A0A0R2JB23"/>
<feature type="domain" description="RecF/RecN/SMC N-terminal" evidence="14">
    <location>
        <begin position="3"/>
        <end position="344"/>
    </location>
</feature>